<gene>
    <name evidence="2" type="primary">hcp</name>
    <name evidence="2" type="ORF">IFK94_14955</name>
</gene>
<dbReference type="EMBL" id="JACXWD010000086">
    <property type="protein sequence ID" value="MBD3869418.1"/>
    <property type="molecule type" value="Genomic_DNA"/>
</dbReference>
<comment type="caution">
    <text evidence="2">The sequence shown here is derived from an EMBL/GenBank/DDBJ whole genome shotgun (WGS) entry which is preliminary data.</text>
</comment>
<dbReference type="Gene3D" id="2.30.110.20">
    <property type="entry name" value="Hcp1-like"/>
    <property type="match status" value="1"/>
</dbReference>
<feature type="signal peptide" evidence="1">
    <location>
        <begin position="1"/>
        <end position="26"/>
    </location>
</feature>
<evidence type="ECO:0000313" key="2">
    <source>
        <dbReference type="EMBL" id="MBD3869418.1"/>
    </source>
</evidence>
<name>A0A8J7CMI1_9BACT</name>
<evidence type="ECO:0000313" key="3">
    <source>
        <dbReference type="Proteomes" id="UP000648239"/>
    </source>
</evidence>
<accession>A0A8J7CMI1</accession>
<protein>
    <submittedName>
        <fullName evidence="2">Type VI secretion system tube protein Hcp</fullName>
    </submittedName>
</protein>
<dbReference type="InterPro" id="IPR008514">
    <property type="entry name" value="T6SS_Hcp"/>
</dbReference>
<reference evidence="2 3" key="1">
    <citation type="submission" date="2020-08" db="EMBL/GenBank/DDBJ databases">
        <title>Acidobacteriota in marine sediments use diverse sulfur dissimilation pathways.</title>
        <authorList>
            <person name="Wasmund K."/>
        </authorList>
    </citation>
    <scope>NUCLEOTIDE SEQUENCE [LARGE SCALE GENOMIC DNA]</scope>
    <source>
        <strain evidence="2">MAG AM4</strain>
    </source>
</reference>
<sequence>MKRSLQSGVLLAAIALLLVAATPVHAAQNCYVKIEGVTQGWIRGDSTITSMDRAEHIEGFEYHHLMEVPSGGSRINHQTVILTKPLDRATPSLLRAMDLNEQLTVQIRFFRPDPGGSGAEQHYYTVLLEGARLISIEPLQGRTDMPDTSSLAVTERLRFSYGQITYTWESNGNEHRASSSP</sequence>
<dbReference type="SUPFAM" id="SSF141452">
    <property type="entry name" value="Hcp1-like"/>
    <property type="match status" value="1"/>
</dbReference>
<feature type="chain" id="PRO_5035225137" evidence="1">
    <location>
        <begin position="27"/>
        <end position="181"/>
    </location>
</feature>
<proteinExistence type="predicted"/>
<dbReference type="AlphaFoldDB" id="A0A8J7CMI1"/>
<evidence type="ECO:0000256" key="1">
    <source>
        <dbReference type="SAM" id="SignalP"/>
    </source>
</evidence>
<dbReference type="NCBIfam" id="TIGR03344">
    <property type="entry name" value="VI_effect_Hcp1"/>
    <property type="match status" value="1"/>
</dbReference>
<dbReference type="InterPro" id="IPR036624">
    <property type="entry name" value="Hcp1-lik_sf"/>
</dbReference>
<organism evidence="2 3">
    <name type="scientific">Candidatus Polarisedimenticola svalbardensis</name>
    <dbReference type="NCBI Taxonomy" id="2886004"/>
    <lineage>
        <taxon>Bacteria</taxon>
        <taxon>Pseudomonadati</taxon>
        <taxon>Acidobacteriota</taxon>
        <taxon>Candidatus Polarisedimenticolia</taxon>
        <taxon>Candidatus Polarisedimenticolales</taxon>
        <taxon>Candidatus Polarisedimenticolaceae</taxon>
        <taxon>Candidatus Polarisedimenticola</taxon>
    </lineage>
</organism>
<dbReference type="Pfam" id="PF05638">
    <property type="entry name" value="T6SS_HCP"/>
    <property type="match status" value="1"/>
</dbReference>
<dbReference type="Proteomes" id="UP000648239">
    <property type="component" value="Unassembled WGS sequence"/>
</dbReference>
<keyword evidence="1" id="KW-0732">Signal</keyword>